<dbReference type="EMBL" id="BBQY01000001">
    <property type="protein sequence ID" value="GBH29406.1"/>
    <property type="molecule type" value="Genomic_DNA"/>
</dbReference>
<protein>
    <submittedName>
        <fullName evidence="2">Antitoxin MazE</fullName>
    </submittedName>
</protein>
<evidence type="ECO:0000313" key="3">
    <source>
        <dbReference type="Proteomes" id="UP000290975"/>
    </source>
</evidence>
<dbReference type="Pfam" id="PF04014">
    <property type="entry name" value="MazE_antitoxin"/>
    <property type="match status" value="1"/>
</dbReference>
<dbReference type="InterPro" id="IPR007159">
    <property type="entry name" value="SpoVT-AbrB_dom"/>
</dbReference>
<dbReference type="GO" id="GO:0003677">
    <property type="term" value="F:DNA binding"/>
    <property type="evidence" value="ECO:0007669"/>
    <property type="project" value="InterPro"/>
</dbReference>
<evidence type="ECO:0000313" key="2">
    <source>
        <dbReference type="EMBL" id="GBH29406.1"/>
    </source>
</evidence>
<dbReference type="SMART" id="SM00966">
    <property type="entry name" value="SpoVT_AbrB"/>
    <property type="match status" value="1"/>
</dbReference>
<proteinExistence type="predicted"/>
<comment type="caution">
    <text evidence="2">The sequence shown here is derived from an EMBL/GenBank/DDBJ whole genome shotgun (WGS) entry which is preliminary data.</text>
</comment>
<dbReference type="AlphaFoldDB" id="A0A401IYJ1"/>
<organism evidence="2 3">
    <name type="scientific">Sphingobium xenophagum</name>
    <dbReference type="NCBI Taxonomy" id="121428"/>
    <lineage>
        <taxon>Bacteria</taxon>
        <taxon>Pseudomonadati</taxon>
        <taxon>Pseudomonadota</taxon>
        <taxon>Alphaproteobacteria</taxon>
        <taxon>Sphingomonadales</taxon>
        <taxon>Sphingomonadaceae</taxon>
        <taxon>Sphingobium</taxon>
    </lineage>
</organism>
<keyword evidence="3" id="KW-1185">Reference proteome</keyword>
<accession>A0A401IYJ1</accession>
<name>A0A401IYJ1_SPHXE</name>
<dbReference type="RefSeq" id="WP_019052936.1">
    <property type="nucleotide sequence ID" value="NZ_BBQY01000001.1"/>
</dbReference>
<dbReference type="InterPro" id="IPR037914">
    <property type="entry name" value="SpoVT-AbrB_sf"/>
</dbReference>
<evidence type="ECO:0000259" key="1">
    <source>
        <dbReference type="SMART" id="SM00966"/>
    </source>
</evidence>
<dbReference type="Gene3D" id="2.10.260.10">
    <property type="match status" value="1"/>
</dbReference>
<sequence>MQTVVRKMGNSAGIILPKALLGEIGLTTGQALDIRAEDGRIVATPVAMDQRAGWAGVAQAIGAEGDDEAQDWAGFAVEGDADLTW</sequence>
<reference evidence="2 3" key="1">
    <citation type="submission" date="2014-12" db="EMBL/GenBank/DDBJ databases">
        <title>Whole genome sequencing of Sphingobium xenophagum OW59.</title>
        <authorList>
            <person name="Ohta Y."/>
            <person name="Nishi S."/>
            <person name="Hatada Y."/>
        </authorList>
    </citation>
    <scope>NUCLEOTIDE SEQUENCE [LARGE SCALE GENOMIC DNA]</scope>
    <source>
        <strain evidence="2 3">OW59</strain>
    </source>
</reference>
<gene>
    <name evidence="2" type="ORF">MBESOW_P0660</name>
</gene>
<dbReference type="Proteomes" id="UP000290975">
    <property type="component" value="Unassembled WGS sequence"/>
</dbReference>
<feature type="domain" description="SpoVT-AbrB" evidence="1">
    <location>
        <begin position="6"/>
        <end position="51"/>
    </location>
</feature>
<dbReference type="SUPFAM" id="SSF89447">
    <property type="entry name" value="AbrB/MazE/MraZ-like"/>
    <property type="match status" value="1"/>
</dbReference>